<comment type="caution">
    <text evidence="1">The sequence shown here is derived from an EMBL/GenBank/DDBJ whole genome shotgun (WGS) entry which is preliminary data.</text>
</comment>
<organism evidence="1 2">
    <name type="scientific">Parvibium lacunae</name>
    <dbReference type="NCBI Taxonomy" id="1888893"/>
    <lineage>
        <taxon>Bacteria</taxon>
        <taxon>Pseudomonadati</taxon>
        <taxon>Pseudomonadota</taxon>
        <taxon>Betaproteobacteria</taxon>
        <taxon>Burkholderiales</taxon>
        <taxon>Alcaligenaceae</taxon>
        <taxon>Parvibium</taxon>
    </lineage>
</organism>
<evidence type="ECO:0000313" key="1">
    <source>
        <dbReference type="EMBL" id="RCS57478.1"/>
    </source>
</evidence>
<name>A0A368L2Z7_9BURK</name>
<protein>
    <submittedName>
        <fullName evidence="1">Uncharacterized protein</fullName>
    </submittedName>
</protein>
<dbReference type="Pfam" id="PF14083">
    <property type="entry name" value="PGDYG"/>
    <property type="match status" value="1"/>
</dbReference>
<reference evidence="1 2" key="1">
    <citation type="journal article" date="2018" name="Int. J. Syst. Evol. Microbiol.">
        <title>Parvibium lacunae gen. nov., sp. nov., a new member of the family Alcaligenaceae isolated from a freshwater pond.</title>
        <authorList>
            <person name="Chen W.M."/>
            <person name="Xie P.B."/>
            <person name="Hsu M.Y."/>
            <person name="Sheu S.Y."/>
        </authorList>
    </citation>
    <scope>NUCLEOTIDE SEQUENCE [LARGE SCALE GENOMIC DNA]</scope>
    <source>
        <strain evidence="1 2">KMB9</strain>
    </source>
</reference>
<dbReference type="OrthoDB" id="8967783at2"/>
<sequence>MLFLNSLLLESDPAARRYVKQEVVQVVFAKAPGALMSLEGANRYAVGDAILTSHAGGQVNTWVVSRDRFDAKYFPLSVEHGVEGDYQNHPVPVWAKQMNAPFSLARCEGGDVLQGQAGDWVMQYAPNDYGITEQIRFAAVYRPWTA</sequence>
<accession>A0A368L2Z7</accession>
<gene>
    <name evidence="1" type="ORF">DU000_08480</name>
</gene>
<keyword evidence="2" id="KW-1185">Reference proteome</keyword>
<dbReference type="EMBL" id="QPGB01000003">
    <property type="protein sequence ID" value="RCS57478.1"/>
    <property type="molecule type" value="Genomic_DNA"/>
</dbReference>
<evidence type="ECO:0000313" key="2">
    <source>
        <dbReference type="Proteomes" id="UP000252357"/>
    </source>
</evidence>
<dbReference type="AlphaFoldDB" id="A0A368L2Z7"/>
<proteinExistence type="predicted"/>
<dbReference type="InterPro" id="IPR025688">
    <property type="entry name" value="PGDYG_prot"/>
</dbReference>
<dbReference type="Proteomes" id="UP000252357">
    <property type="component" value="Unassembled WGS sequence"/>
</dbReference>
<dbReference type="RefSeq" id="WP_114402959.1">
    <property type="nucleotide sequence ID" value="NZ_QPGB01000003.1"/>
</dbReference>